<evidence type="ECO:0000313" key="2">
    <source>
        <dbReference type="Proteomes" id="UP000186922"/>
    </source>
</evidence>
<reference evidence="1 2" key="1">
    <citation type="journal article" date="2016" name="Nat. Commun.">
        <title>Extremotolerant tardigrade genome and improved radiotolerance of human cultured cells by tardigrade-unique protein.</title>
        <authorList>
            <person name="Hashimoto T."/>
            <person name="Horikawa D.D."/>
            <person name="Saito Y."/>
            <person name="Kuwahara H."/>
            <person name="Kozuka-Hata H."/>
            <person name="Shin-I T."/>
            <person name="Minakuchi Y."/>
            <person name="Ohishi K."/>
            <person name="Motoyama A."/>
            <person name="Aizu T."/>
            <person name="Enomoto A."/>
            <person name="Kondo K."/>
            <person name="Tanaka S."/>
            <person name="Hara Y."/>
            <person name="Koshikawa S."/>
            <person name="Sagara H."/>
            <person name="Miura T."/>
            <person name="Yokobori S."/>
            <person name="Miyagawa K."/>
            <person name="Suzuki Y."/>
            <person name="Kubo T."/>
            <person name="Oyama M."/>
            <person name="Kohara Y."/>
            <person name="Fujiyama A."/>
            <person name="Arakawa K."/>
            <person name="Katayama T."/>
            <person name="Toyoda A."/>
            <person name="Kunieda T."/>
        </authorList>
    </citation>
    <scope>NUCLEOTIDE SEQUENCE [LARGE SCALE GENOMIC DNA]</scope>
    <source>
        <strain evidence="1 2">YOKOZUNA-1</strain>
    </source>
</reference>
<comment type="caution">
    <text evidence="1">The sequence shown here is derived from an EMBL/GenBank/DDBJ whole genome shotgun (WGS) entry which is preliminary data.</text>
</comment>
<sequence>MADATKRRVQRQCETFPSPLNVTGRNGCFRVSNDPQYPNAFKCRCITDECNLIDADKMAELWRTGGNDWHPNQPPWFSEGFDGETSSPPTMQPPPGRQAKIVPFNNLTFHMSSGFRVLFLLDVQGKWQQLRLSQPSHLRPVLLGTAGWLHSLDGLQALLRHGFALRYAHKHLRGFTRRVHERFPL</sequence>
<keyword evidence="2" id="KW-1185">Reference proteome</keyword>
<dbReference type="EMBL" id="BDGG01000023">
    <property type="protein sequence ID" value="GAV09490.1"/>
    <property type="molecule type" value="Genomic_DNA"/>
</dbReference>
<proteinExistence type="predicted"/>
<gene>
    <name evidence="1" type="primary">RvY_19027</name>
    <name evidence="1" type="synonym">RvY_19027.3</name>
    <name evidence="1" type="ORF">RvY_19027-3</name>
</gene>
<evidence type="ECO:0000313" key="1">
    <source>
        <dbReference type="EMBL" id="GAV09490.1"/>
    </source>
</evidence>
<protein>
    <submittedName>
        <fullName evidence="1">Uncharacterized protein</fullName>
    </submittedName>
</protein>
<accession>A0A1D1W7Y8</accession>
<dbReference type="AlphaFoldDB" id="A0A1D1W7Y8"/>
<name>A0A1D1W7Y8_RAMVA</name>
<dbReference type="Proteomes" id="UP000186922">
    <property type="component" value="Unassembled WGS sequence"/>
</dbReference>
<organism evidence="1 2">
    <name type="scientific">Ramazzottius varieornatus</name>
    <name type="common">Water bear</name>
    <name type="synonym">Tardigrade</name>
    <dbReference type="NCBI Taxonomy" id="947166"/>
    <lineage>
        <taxon>Eukaryota</taxon>
        <taxon>Metazoa</taxon>
        <taxon>Ecdysozoa</taxon>
        <taxon>Tardigrada</taxon>
        <taxon>Eutardigrada</taxon>
        <taxon>Parachela</taxon>
        <taxon>Hypsibioidea</taxon>
        <taxon>Ramazzottiidae</taxon>
        <taxon>Ramazzottius</taxon>
    </lineage>
</organism>